<dbReference type="Proteomes" id="UP000002651">
    <property type="component" value="Chromosome"/>
</dbReference>
<gene>
    <name evidence="1" type="ordered locus">GYO_3508</name>
</gene>
<accession>G4P0A6</accession>
<dbReference type="AlphaFoldDB" id="G4P0A6"/>
<keyword evidence="2" id="KW-1185">Reference proteome</keyword>
<dbReference type="EMBL" id="CP002905">
    <property type="protein sequence ID" value="AEP88085.1"/>
    <property type="molecule type" value="Genomic_DNA"/>
</dbReference>
<sequence length="40" mass="4883">MQTQEYQEKLAEMRLVDRTKAFCTIKKLFPTEKGKMYFHL</sequence>
<dbReference type="STRING" id="1052585.GYO_3508"/>
<reference evidence="1 2" key="1">
    <citation type="journal article" date="2012" name="J. Bacteriol.">
        <title>Whole-genome sequences of Bacillus subtilis and close relatives.</title>
        <authorList>
            <person name="Earl A.M."/>
            <person name="Eppinger M."/>
            <person name="Fricke W.F."/>
            <person name="Rosovitz M.J."/>
            <person name="Rasko D.A."/>
            <person name="Daugherty S."/>
            <person name="Losick R."/>
            <person name="Kolter R."/>
            <person name="Ravel J."/>
        </authorList>
    </citation>
    <scope>NUCLEOTIDE SEQUENCE [LARGE SCALE GENOMIC DNA]</scope>
    <source>
        <strain evidence="2">DSM 15029 / JCM 12233 / NBRC 101239 / NRRL B-23049 / TU-B-10</strain>
    </source>
</reference>
<dbReference type="HOGENOM" id="CLU_3285187_0_0_9"/>
<name>G4P0A6_BACS4</name>
<dbReference type="KEGG" id="bst:GYO_3508"/>
<organism evidence="1 2">
    <name type="scientific">Bacillus spizizenii (strain DSM 15029 / JCM 12233 / NBRC 101239 / NRRL B-23049 / TU-B-10)</name>
    <name type="common">Bacillus subtilis subsp. spizizenii</name>
    <dbReference type="NCBI Taxonomy" id="1052585"/>
    <lineage>
        <taxon>Bacteria</taxon>
        <taxon>Bacillati</taxon>
        <taxon>Bacillota</taxon>
        <taxon>Bacilli</taxon>
        <taxon>Bacillales</taxon>
        <taxon>Bacillaceae</taxon>
        <taxon>Bacillus</taxon>
    </lineage>
</organism>
<evidence type="ECO:0000313" key="1">
    <source>
        <dbReference type="EMBL" id="AEP88085.1"/>
    </source>
</evidence>
<evidence type="ECO:0000313" key="2">
    <source>
        <dbReference type="Proteomes" id="UP000002651"/>
    </source>
</evidence>
<proteinExistence type="predicted"/>
<protein>
    <submittedName>
        <fullName evidence="1">Uncharacterized protein</fullName>
    </submittedName>
</protein>